<feature type="region of interest" description="Disordered" evidence="1">
    <location>
        <begin position="28"/>
        <end position="84"/>
    </location>
</feature>
<dbReference type="HOGENOM" id="CLU_2521934_0_0_11"/>
<accession>F2NAP3</accession>
<dbReference type="KEGG" id="cgo:Corgl_1398"/>
<gene>
    <name evidence="2" type="ordered locus">Corgl_1398</name>
</gene>
<protein>
    <submittedName>
        <fullName evidence="2">Uncharacterized protein</fullName>
    </submittedName>
</protein>
<name>F2NAP3_CORGP</name>
<feature type="compositionally biased region" description="Low complexity" evidence="1">
    <location>
        <begin position="28"/>
        <end position="37"/>
    </location>
</feature>
<dbReference type="Proteomes" id="UP000006851">
    <property type="component" value="Chromosome"/>
</dbReference>
<proteinExistence type="predicted"/>
<evidence type="ECO:0000313" key="2">
    <source>
        <dbReference type="EMBL" id="AEB07499.1"/>
    </source>
</evidence>
<organism evidence="2 3">
    <name type="scientific">Coriobacterium glomerans (strain ATCC 49209 / DSM 20642 / JCM 10262 / PW2)</name>
    <dbReference type="NCBI Taxonomy" id="700015"/>
    <lineage>
        <taxon>Bacteria</taxon>
        <taxon>Bacillati</taxon>
        <taxon>Actinomycetota</taxon>
        <taxon>Coriobacteriia</taxon>
        <taxon>Coriobacteriales</taxon>
        <taxon>Coriobacteriaceae</taxon>
        <taxon>Coriobacterium</taxon>
    </lineage>
</organism>
<reference evidence="3" key="1">
    <citation type="journal article" date="2013" name="Stand. Genomic Sci.">
        <title>Complete genome sequence of Coriobacterium glomerans type strain (PW2(T)) from the midgut of Pyrrhocoris apterus L. (red soldier bug).</title>
        <authorList>
            <person name="Stackebrandt E."/>
            <person name="Zeytun A."/>
            <person name="Lapidus A."/>
            <person name="Nolan M."/>
            <person name="Lucas S."/>
            <person name="Hammon N."/>
            <person name="Deshpande S."/>
            <person name="Cheng J.F."/>
            <person name="Tapia R."/>
            <person name="Goodwin L.A."/>
            <person name="Pitluck S."/>
            <person name="Liolios K."/>
            <person name="Pagani I."/>
            <person name="Ivanova N."/>
            <person name="Mavromatis K."/>
            <person name="Mikhailova N."/>
            <person name="Huntemann M."/>
            <person name="Pati A."/>
            <person name="Chen A."/>
            <person name="Palaniappan K."/>
            <person name="Chang Y.J."/>
            <person name="Land M."/>
            <person name="Hauser L."/>
            <person name="Rohde M."/>
            <person name="Pukall R."/>
            <person name="Goker M."/>
            <person name="Detter J.C."/>
            <person name="Woyke T."/>
            <person name="Bristow J."/>
            <person name="Eisen J.A."/>
            <person name="Markowitz V."/>
            <person name="Hugenholtz P."/>
            <person name="Kyrpides N.C."/>
            <person name="Klenk H.P."/>
        </authorList>
    </citation>
    <scope>NUCLEOTIDE SEQUENCE</scope>
    <source>
        <strain evidence="3">ATCC 49209 / DSM 20642 / JCM 10262 / PW2</strain>
    </source>
</reference>
<evidence type="ECO:0000313" key="3">
    <source>
        <dbReference type="Proteomes" id="UP000006851"/>
    </source>
</evidence>
<keyword evidence="3" id="KW-1185">Reference proteome</keyword>
<dbReference type="EMBL" id="CP002628">
    <property type="protein sequence ID" value="AEB07499.1"/>
    <property type="molecule type" value="Genomic_DNA"/>
</dbReference>
<dbReference type="AlphaFoldDB" id="F2NAP3"/>
<sequence>MLILYTFAETVPVLLHVSRKLHNLSAAPSAIASQSASTPIPNPLRISGSRHRLTRPAQRAGIDGPCGERPACFSESKGPARAPC</sequence>
<evidence type="ECO:0000256" key="1">
    <source>
        <dbReference type="SAM" id="MobiDB-lite"/>
    </source>
</evidence>